<name>A0A6I4IQ02_9SPHI</name>
<evidence type="ECO:0000259" key="2">
    <source>
        <dbReference type="Pfam" id="PF21209"/>
    </source>
</evidence>
<organism evidence="3 4">
    <name type="scientific">Mucilaginibacter aquatilis</name>
    <dbReference type="NCBI Taxonomy" id="1517760"/>
    <lineage>
        <taxon>Bacteria</taxon>
        <taxon>Pseudomonadati</taxon>
        <taxon>Bacteroidota</taxon>
        <taxon>Sphingobacteriia</taxon>
        <taxon>Sphingobacteriales</taxon>
        <taxon>Sphingobacteriaceae</taxon>
        <taxon>Mucilaginibacter</taxon>
    </lineage>
</organism>
<keyword evidence="4" id="KW-1185">Reference proteome</keyword>
<sequence length="732" mass="83427">MNKNALILTRLGRCAIAIFCFIALFVAEVQAQTKATWIWYPGDYEIWLSNKMQNRRTERGSFFPPFWKLDSHYVLIDFHKDYNIASAEEAEIAVEGQYNLKIDGKAVAGYPKKITLPAGKHRISLKVYNQGAVPAVFVKSTHVVTDNTWQVTFEDKEWIDASGKTSDISATQYLQAGSWNFNEANTSPSAFRLPVKPQQAVSKDKKARSIFVDFGKETFGFVKLHDVKGKGNVTLYFGESKEEAMSLDGGELVDKFEVNQDKSGDLTFDGSRAFRYVNVVFDENVNIGDVSMLYEYLPVEQRGSFKCSDEQINKIWDVSAYTMELNTREFFIDGIKRDRWIWSGDAAQSYLMNYYLYFDSPSVTRTISALRGKDPVTSHINTIMDYTFYWFISIYDYYQHTGDQAFIEQSYSRMQSMMDYCLSRRNKNGLMQGLTGDWVFIDWADGLSKQGEVSFEQMLLCRSLESMALCANIMKDTKGSAKYGALAKDLKAKLFTYYWNAQKHALVHSRVNGKQTANVTRYANMFGIFFNYFTEAQKQDVKKYVLMNDKVQKIVTPYMRFYELEALCAMGEQDYVLKQMKDYWGGMLNLGATSFWEEYNPDKKGAEHYAMYGRPFGKSLCHAWGASPIYLLGKYYLGVKPTAPAYSQYLIEPKLGGLQWMEGTIPTPKGDIKLKISTTQIKVTADTGTGTLRIKSKTKPECSDAAVRATAGGYYEITIQKGKTFTVNYKAV</sequence>
<dbReference type="InterPro" id="IPR008928">
    <property type="entry name" value="6-hairpin_glycosidase_sf"/>
</dbReference>
<proteinExistence type="predicted"/>
<dbReference type="SUPFAM" id="SSF48208">
    <property type="entry name" value="Six-hairpin glycosidases"/>
    <property type="match status" value="1"/>
</dbReference>
<dbReference type="InterPro" id="IPR035396">
    <property type="entry name" value="Bac_rhamnosid6H"/>
</dbReference>
<gene>
    <name evidence="3" type="ORF">GO816_07140</name>
</gene>
<feature type="domain" description="Alpha-L-rhamnosidase six-hairpin glycosidase" evidence="1">
    <location>
        <begin position="301"/>
        <end position="634"/>
    </location>
</feature>
<reference evidence="3 4" key="1">
    <citation type="submission" date="2019-12" db="EMBL/GenBank/DDBJ databases">
        <title>Mucilaginibacter sp. HME9299 genome sequencing and assembly.</title>
        <authorList>
            <person name="Kang H."/>
            <person name="Kim H."/>
            <person name="Joh K."/>
        </authorList>
    </citation>
    <scope>NUCLEOTIDE SEQUENCE [LARGE SCALE GENOMIC DNA]</scope>
    <source>
        <strain evidence="3 4">HME9299</strain>
    </source>
</reference>
<dbReference type="PANTHER" id="PTHR34987">
    <property type="entry name" value="C, PUTATIVE (AFU_ORTHOLOGUE AFUA_3G02880)-RELATED"/>
    <property type="match status" value="1"/>
</dbReference>
<dbReference type="InterPro" id="IPR012341">
    <property type="entry name" value="6hp_glycosidase-like_sf"/>
</dbReference>
<dbReference type="RefSeq" id="WP_157540659.1">
    <property type="nucleotide sequence ID" value="NZ_WQLA01000002.1"/>
</dbReference>
<dbReference type="Pfam" id="PF17389">
    <property type="entry name" value="Bac_rhamnosid6H"/>
    <property type="match status" value="1"/>
</dbReference>
<evidence type="ECO:0000313" key="4">
    <source>
        <dbReference type="Proteomes" id="UP000434850"/>
    </source>
</evidence>
<feature type="domain" description="Alpha-rhamnosidase-like N-terminal" evidence="2">
    <location>
        <begin position="76"/>
        <end position="279"/>
    </location>
</feature>
<dbReference type="Gene3D" id="2.60.120.260">
    <property type="entry name" value="Galactose-binding domain-like"/>
    <property type="match status" value="2"/>
</dbReference>
<dbReference type="Pfam" id="PF21209">
    <property type="entry name" value="Bac_rhamnosid-like_N"/>
    <property type="match status" value="1"/>
</dbReference>
<protein>
    <submittedName>
        <fullName evidence="3">Bacterial alpha-L-rhamnosidase</fullName>
    </submittedName>
</protein>
<dbReference type="EMBL" id="WQLA01000002">
    <property type="protein sequence ID" value="MVN90893.1"/>
    <property type="molecule type" value="Genomic_DNA"/>
</dbReference>
<dbReference type="OrthoDB" id="9815108at2"/>
<dbReference type="Proteomes" id="UP000434850">
    <property type="component" value="Unassembled WGS sequence"/>
</dbReference>
<dbReference type="PANTHER" id="PTHR34987:SF6">
    <property type="entry name" value="ALPHA-L-RHAMNOSIDASE SIX-HAIRPIN GLYCOSIDASE DOMAIN-CONTAINING PROTEIN"/>
    <property type="match status" value="1"/>
</dbReference>
<dbReference type="AlphaFoldDB" id="A0A6I4IQ02"/>
<dbReference type="GO" id="GO:0005975">
    <property type="term" value="P:carbohydrate metabolic process"/>
    <property type="evidence" value="ECO:0007669"/>
    <property type="project" value="InterPro"/>
</dbReference>
<evidence type="ECO:0000259" key="1">
    <source>
        <dbReference type="Pfam" id="PF17389"/>
    </source>
</evidence>
<accession>A0A6I4IQ02</accession>
<evidence type="ECO:0000313" key="3">
    <source>
        <dbReference type="EMBL" id="MVN90893.1"/>
    </source>
</evidence>
<dbReference type="InterPro" id="IPR048932">
    <property type="entry name" value="Rhamnosid-like_N_bacteroidetes"/>
</dbReference>
<dbReference type="Gene3D" id="1.50.10.10">
    <property type="match status" value="1"/>
</dbReference>
<dbReference type="Gene3D" id="2.60.420.10">
    <property type="entry name" value="Maltose phosphorylase, domain 3"/>
    <property type="match status" value="1"/>
</dbReference>
<comment type="caution">
    <text evidence="3">The sequence shown here is derived from an EMBL/GenBank/DDBJ whole genome shotgun (WGS) entry which is preliminary data.</text>
</comment>